<dbReference type="FunFam" id="1.25.40.10:FF:000344">
    <property type="entry name" value="Pentatricopeptide repeat-containing protein"/>
    <property type="match status" value="1"/>
</dbReference>
<comment type="caution">
    <text evidence="3">The sequence shown here is derived from an EMBL/GenBank/DDBJ whole genome shotgun (WGS) entry which is preliminary data.</text>
</comment>
<name>A0AAV7GKI4_DENCH</name>
<dbReference type="Gene3D" id="1.25.40.10">
    <property type="entry name" value="Tetratricopeptide repeat domain"/>
    <property type="match status" value="2"/>
</dbReference>
<protein>
    <recommendedName>
        <fullName evidence="5">Pentatricopeptide repeat-containing protein</fullName>
    </recommendedName>
</protein>
<dbReference type="InterPro" id="IPR002885">
    <property type="entry name" value="PPR_rpt"/>
</dbReference>
<evidence type="ECO:0000256" key="1">
    <source>
        <dbReference type="ARBA" id="ARBA00022737"/>
    </source>
</evidence>
<evidence type="ECO:0000313" key="4">
    <source>
        <dbReference type="Proteomes" id="UP000775213"/>
    </source>
</evidence>
<accession>A0AAV7GKI4</accession>
<feature type="repeat" description="PPR" evidence="2">
    <location>
        <begin position="352"/>
        <end position="386"/>
    </location>
</feature>
<dbReference type="Pfam" id="PF13041">
    <property type="entry name" value="PPR_2"/>
    <property type="match status" value="2"/>
</dbReference>
<feature type="repeat" description="PPR" evidence="2">
    <location>
        <begin position="249"/>
        <end position="283"/>
    </location>
</feature>
<keyword evidence="4" id="KW-1185">Reference proteome</keyword>
<dbReference type="NCBIfam" id="TIGR00756">
    <property type="entry name" value="PPR"/>
    <property type="match status" value="3"/>
</dbReference>
<dbReference type="PANTHER" id="PTHR47926:SF537">
    <property type="entry name" value="PENTACOTRIPEPTIDE-REPEAT REGION OF PRORP DOMAIN-CONTAINING PROTEIN"/>
    <property type="match status" value="1"/>
</dbReference>
<organism evidence="3 4">
    <name type="scientific">Dendrobium chrysotoxum</name>
    <name type="common">Orchid</name>
    <dbReference type="NCBI Taxonomy" id="161865"/>
    <lineage>
        <taxon>Eukaryota</taxon>
        <taxon>Viridiplantae</taxon>
        <taxon>Streptophyta</taxon>
        <taxon>Embryophyta</taxon>
        <taxon>Tracheophyta</taxon>
        <taxon>Spermatophyta</taxon>
        <taxon>Magnoliopsida</taxon>
        <taxon>Liliopsida</taxon>
        <taxon>Asparagales</taxon>
        <taxon>Orchidaceae</taxon>
        <taxon>Epidendroideae</taxon>
        <taxon>Malaxideae</taxon>
        <taxon>Dendrobiinae</taxon>
        <taxon>Dendrobium</taxon>
    </lineage>
</organism>
<dbReference type="Pfam" id="PF20431">
    <property type="entry name" value="E_motif"/>
    <property type="match status" value="1"/>
</dbReference>
<dbReference type="AlphaFoldDB" id="A0AAV7GKI4"/>
<dbReference type="Pfam" id="PF01535">
    <property type="entry name" value="PPR"/>
    <property type="match status" value="2"/>
</dbReference>
<dbReference type="Proteomes" id="UP000775213">
    <property type="component" value="Unassembled WGS sequence"/>
</dbReference>
<evidence type="ECO:0008006" key="5">
    <source>
        <dbReference type="Google" id="ProtNLM"/>
    </source>
</evidence>
<dbReference type="InterPro" id="IPR011990">
    <property type="entry name" value="TPR-like_helical_dom_sf"/>
</dbReference>
<dbReference type="GO" id="GO:0003723">
    <property type="term" value="F:RNA binding"/>
    <property type="evidence" value="ECO:0007669"/>
    <property type="project" value="InterPro"/>
</dbReference>
<sequence>MYLKVNHVESNSSCVDENNDIALMIKQFKSFLKRKQKCNFDKRKVGQNAAGLELRQRPAASNVNPPAPIPRHAIVMLQLLPRMRCVALLELSSSRYQTKQIHAQMIANALLRDTWNVAKLIEKYCTDSQESWEGGANYSRHLFRQATEEIKDTFLWNVMLKYASPEESLRFFADEMMRVATPDYASYAYVFRSCARLRAVREGKQVHARVLKEGLDSKLALATTCVHFYALCRDMEAARRLFDKMTERSSVSWNAMLTGYCVNGLAKEALLLFKGMAYSEARPTERTTLLLLSACSQLGDLALGATVHSHVLKTIQAPLHCPFIGTGLVEMYSKCGSLENASALFRAMKRRNVITWSTMAAAFAIHGQGKVVVELINLMEKEGIAPNAITFTSLLSACCHAGLVDEGLHLFDEMQSRFNVVPRMQHYGCIVDLLGRAGMVEEAHEFIKNMPVKPDAIVWRALLSACKIHGEAELGSKIGKILVGHKQRPVESMPLTTCEDFIALSNMYALTERWEEVHTVRTAMKKKGIQNKPGRSSVQNVQTRLKMQTGIAM</sequence>
<feature type="repeat" description="PPR" evidence="2">
    <location>
        <begin position="387"/>
        <end position="417"/>
    </location>
</feature>
<dbReference type="GO" id="GO:0009451">
    <property type="term" value="P:RNA modification"/>
    <property type="evidence" value="ECO:0007669"/>
    <property type="project" value="InterPro"/>
</dbReference>
<dbReference type="FunFam" id="1.25.40.10:FF:000242">
    <property type="entry name" value="Pentatricopeptide repeat-containing protein"/>
    <property type="match status" value="1"/>
</dbReference>
<proteinExistence type="predicted"/>
<evidence type="ECO:0000256" key="2">
    <source>
        <dbReference type="PROSITE-ProRule" id="PRU00708"/>
    </source>
</evidence>
<gene>
    <name evidence="3" type="ORF">IEQ34_009874</name>
</gene>
<reference evidence="3 4" key="1">
    <citation type="journal article" date="2021" name="Hortic Res">
        <title>Chromosome-scale assembly of the Dendrobium chrysotoxum genome enhances the understanding of orchid evolution.</title>
        <authorList>
            <person name="Zhang Y."/>
            <person name="Zhang G.Q."/>
            <person name="Zhang D."/>
            <person name="Liu X.D."/>
            <person name="Xu X.Y."/>
            <person name="Sun W.H."/>
            <person name="Yu X."/>
            <person name="Zhu X."/>
            <person name="Wang Z.W."/>
            <person name="Zhao X."/>
            <person name="Zhong W.Y."/>
            <person name="Chen H."/>
            <person name="Yin W.L."/>
            <person name="Huang T."/>
            <person name="Niu S.C."/>
            <person name="Liu Z.J."/>
        </authorList>
    </citation>
    <scope>NUCLEOTIDE SEQUENCE [LARGE SCALE GENOMIC DNA]</scope>
    <source>
        <strain evidence="3">Lindl</strain>
    </source>
</reference>
<dbReference type="PROSITE" id="PS51375">
    <property type="entry name" value="PPR"/>
    <property type="match status" value="3"/>
</dbReference>
<dbReference type="InterPro" id="IPR046848">
    <property type="entry name" value="E_motif"/>
</dbReference>
<dbReference type="InterPro" id="IPR046960">
    <property type="entry name" value="PPR_At4g14850-like_plant"/>
</dbReference>
<keyword evidence="1" id="KW-0677">Repeat</keyword>
<dbReference type="PANTHER" id="PTHR47926">
    <property type="entry name" value="PENTATRICOPEPTIDE REPEAT-CONTAINING PROTEIN"/>
    <property type="match status" value="1"/>
</dbReference>
<evidence type="ECO:0000313" key="3">
    <source>
        <dbReference type="EMBL" id="KAH0462299.1"/>
    </source>
</evidence>
<dbReference type="EMBL" id="JAGFBR010000009">
    <property type="protein sequence ID" value="KAH0462299.1"/>
    <property type="molecule type" value="Genomic_DNA"/>
</dbReference>